<dbReference type="RefSeq" id="WP_197009829.1">
    <property type="nucleotide sequence ID" value="NZ_BAABES010000007.1"/>
</dbReference>
<protein>
    <submittedName>
        <fullName evidence="1">Uncharacterized protein</fullName>
    </submittedName>
</protein>
<proteinExistence type="predicted"/>
<dbReference type="Proteomes" id="UP000614047">
    <property type="component" value="Unassembled WGS sequence"/>
</dbReference>
<organism evidence="1 2">
    <name type="scientific">Actinomadura viridis</name>
    <dbReference type="NCBI Taxonomy" id="58110"/>
    <lineage>
        <taxon>Bacteria</taxon>
        <taxon>Bacillati</taxon>
        <taxon>Actinomycetota</taxon>
        <taxon>Actinomycetes</taxon>
        <taxon>Streptosporangiales</taxon>
        <taxon>Thermomonosporaceae</taxon>
        <taxon>Actinomadura</taxon>
    </lineage>
</organism>
<name>A0A931DE13_9ACTN</name>
<keyword evidence="2" id="KW-1185">Reference proteome</keyword>
<comment type="caution">
    <text evidence="1">The sequence shown here is derived from an EMBL/GenBank/DDBJ whole genome shotgun (WGS) entry which is preliminary data.</text>
</comment>
<dbReference type="AlphaFoldDB" id="A0A931DE13"/>
<sequence length="182" mass="20353">MDPVSDAIYSDPSAWRIDTDASEGTLAMVMQDGPRPLFRLPRFHGSFYLRPTGRLAGFALHLDLPEEARPARHRGQEPPALYWESTDLRTGTANDLDGRGMLQLGRRETWTAVSGVCSPVPYARSGLPYLKIVLETTFPSLALWWPQEARRRLRPVLLTLFAEIRPARVGPGSPPQVPGPRR</sequence>
<evidence type="ECO:0000313" key="2">
    <source>
        <dbReference type="Proteomes" id="UP000614047"/>
    </source>
</evidence>
<evidence type="ECO:0000313" key="1">
    <source>
        <dbReference type="EMBL" id="MBG6086893.1"/>
    </source>
</evidence>
<gene>
    <name evidence="1" type="ORF">IW256_001006</name>
</gene>
<accession>A0A931DE13</accession>
<reference evidence="1" key="1">
    <citation type="submission" date="2020-11" db="EMBL/GenBank/DDBJ databases">
        <title>Sequencing the genomes of 1000 actinobacteria strains.</title>
        <authorList>
            <person name="Klenk H.-P."/>
        </authorList>
    </citation>
    <scope>NUCLEOTIDE SEQUENCE</scope>
    <source>
        <strain evidence="1">DSM 43175</strain>
    </source>
</reference>
<dbReference type="EMBL" id="JADOUA010000001">
    <property type="protein sequence ID" value="MBG6086893.1"/>
    <property type="molecule type" value="Genomic_DNA"/>
</dbReference>